<accession>A0A1I9G174</accession>
<dbReference type="Pfam" id="PF04912">
    <property type="entry name" value="Dynamitin"/>
    <property type="match status" value="3"/>
</dbReference>
<dbReference type="AlphaFoldDB" id="A0A1I9G174"/>
<name>A0A1I9G174_BRUMA</name>
<dbReference type="EMBL" id="LN856890">
    <property type="protein sequence ID" value="CDP93617.1"/>
    <property type="molecule type" value="Genomic_DNA"/>
</dbReference>
<evidence type="ECO:0000256" key="2">
    <source>
        <dbReference type="ARBA" id="ARBA00006176"/>
    </source>
</evidence>
<evidence type="ECO:0000256" key="1">
    <source>
        <dbReference type="ARBA" id="ARBA00004496"/>
    </source>
</evidence>
<dbReference type="OMA" id="LMQKWDV"/>
<protein>
    <submittedName>
        <fullName evidence="5">BMA-DNC-2, isoform g</fullName>
    </submittedName>
</protein>
<evidence type="ECO:0000256" key="3">
    <source>
        <dbReference type="ARBA" id="ARBA00022490"/>
    </source>
</evidence>
<comment type="similarity">
    <text evidence="2">Belongs to the dynactin subunit 2 family.</text>
</comment>
<evidence type="ECO:0000256" key="4">
    <source>
        <dbReference type="ARBA" id="ARBA00023017"/>
    </source>
</evidence>
<comment type="subcellular location">
    <subcellularLocation>
        <location evidence="1">Cytoplasm</location>
    </subcellularLocation>
</comment>
<keyword evidence="4" id="KW-0243">Dynein</keyword>
<reference evidence="5" key="2">
    <citation type="submission" date="2012-12" db="EMBL/GenBank/DDBJ databases">
        <authorList>
            <consortium name="WormBase Consortium"/>
            <person name="Ghedin E."/>
            <person name="Paulini M."/>
        </authorList>
    </citation>
    <scope>NUCLEOTIDE SEQUENCE</scope>
    <source>
        <strain evidence="5">FR3</strain>
    </source>
</reference>
<dbReference type="GO" id="GO:0030286">
    <property type="term" value="C:dynein complex"/>
    <property type="evidence" value="ECO:0007669"/>
    <property type="project" value="UniProtKB-KW"/>
</dbReference>
<dbReference type="GO" id="GO:0007017">
    <property type="term" value="P:microtubule-based process"/>
    <property type="evidence" value="ECO:0007669"/>
    <property type="project" value="InterPro"/>
</dbReference>
<dbReference type="PANTHER" id="PTHR15346">
    <property type="entry name" value="DYNACTIN SUBUNIT"/>
    <property type="match status" value="1"/>
</dbReference>
<organism evidence="5">
    <name type="scientific">Brugia malayi</name>
    <name type="common">Filarial nematode worm</name>
    <dbReference type="NCBI Taxonomy" id="6279"/>
    <lineage>
        <taxon>Eukaryota</taxon>
        <taxon>Metazoa</taxon>
        <taxon>Ecdysozoa</taxon>
        <taxon>Nematoda</taxon>
        <taxon>Chromadorea</taxon>
        <taxon>Rhabditida</taxon>
        <taxon>Spirurina</taxon>
        <taxon>Spiruromorpha</taxon>
        <taxon>Filarioidea</taxon>
        <taxon>Onchocercidae</taxon>
        <taxon>Brugia</taxon>
    </lineage>
</organism>
<evidence type="ECO:0000313" key="5">
    <source>
        <dbReference type="EMBL" id="CDP93617.1"/>
    </source>
</evidence>
<gene>
    <name evidence="5" type="primary">Bma-dnc-2</name>
    <name evidence="5" type="ORF">BM_Bm2458</name>
</gene>
<dbReference type="GO" id="GO:0005737">
    <property type="term" value="C:cytoplasm"/>
    <property type="evidence" value="ECO:0007669"/>
    <property type="project" value="UniProtKB-SubCell"/>
</dbReference>
<keyword evidence="3" id="KW-0963">Cytoplasm</keyword>
<dbReference type="GO" id="GO:0005869">
    <property type="term" value="C:dynactin complex"/>
    <property type="evidence" value="ECO:0007669"/>
    <property type="project" value="InterPro"/>
</dbReference>
<proteinExistence type="inferred from homology"/>
<sequence>MSLRKEDVYETEDLPEDDQQMIEDEMNESEEIERVHIDVDNAMKRFKGRLLSTENVDFSDSIVRRKRCGYGGEIERVHIDVDNAMKRFKGRLLSTENVDFSDSIVRRKRCGYGGGSYVLEVIGPYADETETLEQKFTRLNCEINDLAESLREQKVSEKPDSCVVHEEDLIAMLETLKALQMNKDDITTCVQSEKKDDKTESATRSAENSIMSGRLAVLENRINRLEQMIDGVGYDESMKICKIPIAEAIEDLRMRVQLLHPAHVDGLHSRITQLLSKLQQVEEKKKEKCDSEFEDKVDKLYEMMSRWDVACTGLSSAVKRMYDLRKLHEQAEHFSKKLSQLTGIRSQLAKTMEREEMMLFDFRQQTHAALEKLGADIARLEERINKLNS</sequence>
<reference evidence="5" key="1">
    <citation type="journal article" date="2007" name="Science">
        <title>Draft genome of the filarial nematode parasite Brugia malayi.</title>
        <authorList>
            <person name="Ghedin E."/>
            <person name="Wang S."/>
            <person name="Spiro D."/>
            <person name="Caler E."/>
            <person name="Zhao Q."/>
            <person name="Crabtree J."/>
            <person name="Allen J.E."/>
            <person name="Delcher A.L."/>
            <person name="Guiliano D.B."/>
            <person name="Miranda-Saavedra D."/>
            <person name="Angiuoli S.V."/>
            <person name="Creasy T."/>
            <person name="Amedeo P."/>
            <person name="Haas B."/>
            <person name="El-Sayed N.M."/>
            <person name="Wortman J.R."/>
            <person name="Feldblyum T."/>
            <person name="Tallon L."/>
            <person name="Schatz M."/>
            <person name="Shumway M."/>
            <person name="Koo H."/>
            <person name="Salzberg S.L."/>
            <person name="Schobel S."/>
            <person name="Pertea M."/>
            <person name="Pop M."/>
            <person name="White O."/>
            <person name="Barton G.J."/>
            <person name="Carlow C.K."/>
            <person name="Crawford M.J."/>
            <person name="Daub J."/>
            <person name="Dimmic M.W."/>
            <person name="Estes C.F."/>
            <person name="Foster J.M."/>
            <person name="Ganatra M."/>
            <person name="Gregory W.F."/>
            <person name="Johnson N.M."/>
            <person name="Jin J."/>
            <person name="Komuniecki R."/>
            <person name="Korf I."/>
            <person name="Kumar S."/>
            <person name="Laney S."/>
            <person name="Li B.W."/>
            <person name="Li W."/>
            <person name="Lindblom T.H."/>
            <person name="Lustigman S."/>
            <person name="Ma D."/>
            <person name="Maina C.V."/>
            <person name="Martin D.M."/>
            <person name="McCarter J.P."/>
            <person name="McReynolds L."/>
            <person name="Mitreva M."/>
            <person name="Nutman T.B."/>
            <person name="Parkinson J."/>
            <person name="Peregrin-Alvarez J.M."/>
            <person name="Poole C."/>
            <person name="Ren Q."/>
            <person name="Saunders L."/>
            <person name="Sluder A.E."/>
            <person name="Smith K."/>
            <person name="Stanke M."/>
            <person name="Unnasch T.R."/>
            <person name="Ware J."/>
            <person name="Wei A.D."/>
            <person name="Weil G."/>
            <person name="Williams D.J."/>
            <person name="Zhang Y."/>
            <person name="Williams S.A."/>
            <person name="Fraser-Liggett C."/>
            <person name="Slatko B."/>
            <person name="Blaxter M.L."/>
            <person name="Scott A.L."/>
        </authorList>
    </citation>
    <scope>NUCLEOTIDE SEQUENCE</scope>
    <source>
        <strain evidence="5">FR3</strain>
    </source>
</reference>
<dbReference type="InterPro" id="IPR028133">
    <property type="entry name" value="Dynamitin"/>
</dbReference>